<keyword evidence="2" id="KW-1185">Reference proteome</keyword>
<name>A0ABV0JEX7_9CYAN</name>
<evidence type="ECO:0000313" key="2">
    <source>
        <dbReference type="Proteomes" id="UP001464891"/>
    </source>
</evidence>
<evidence type="ECO:0000313" key="1">
    <source>
        <dbReference type="EMBL" id="MEP0820312.1"/>
    </source>
</evidence>
<gene>
    <name evidence="1" type="ORF">NC998_24745</name>
</gene>
<accession>A0ABV0JEX7</accession>
<proteinExistence type="predicted"/>
<organism evidence="1 2">
    <name type="scientific">Trichocoleus desertorum GB2-A4</name>
    <dbReference type="NCBI Taxonomy" id="2933944"/>
    <lineage>
        <taxon>Bacteria</taxon>
        <taxon>Bacillati</taxon>
        <taxon>Cyanobacteriota</taxon>
        <taxon>Cyanophyceae</taxon>
        <taxon>Leptolyngbyales</taxon>
        <taxon>Trichocoleusaceae</taxon>
        <taxon>Trichocoleus</taxon>
    </lineage>
</organism>
<dbReference type="RefSeq" id="WP_190442488.1">
    <property type="nucleotide sequence ID" value="NZ_JAMPKM010000025.1"/>
</dbReference>
<reference evidence="1 2" key="1">
    <citation type="submission" date="2022-04" db="EMBL/GenBank/DDBJ databases">
        <title>Positive selection, recombination, and allopatry shape intraspecific diversity of widespread and dominant cyanobacteria.</title>
        <authorList>
            <person name="Wei J."/>
            <person name="Shu W."/>
            <person name="Hu C."/>
        </authorList>
    </citation>
    <scope>NUCLEOTIDE SEQUENCE [LARGE SCALE GENOMIC DNA]</scope>
    <source>
        <strain evidence="1 2">GB2-A4</strain>
    </source>
</reference>
<dbReference type="Proteomes" id="UP001464891">
    <property type="component" value="Unassembled WGS sequence"/>
</dbReference>
<dbReference type="EMBL" id="JAMPKM010000025">
    <property type="protein sequence ID" value="MEP0820312.1"/>
    <property type="molecule type" value="Genomic_DNA"/>
</dbReference>
<sequence>MKGRDQNAAIAPLDFSACEEVLYVFLQTLPKTNSDVLFVVRLKPLRTQAIAPPTMPKLVIFGIVDVPATQL</sequence>
<protein>
    <submittedName>
        <fullName evidence="1">Uncharacterized protein</fullName>
    </submittedName>
</protein>
<comment type="caution">
    <text evidence="1">The sequence shown here is derived from an EMBL/GenBank/DDBJ whole genome shotgun (WGS) entry which is preliminary data.</text>
</comment>